<gene>
    <name evidence="1" type="ORF">NE237_023488</name>
</gene>
<dbReference type="Proteomes" id="UP001141806">
    <property type="component" value="Unassembled WGS sequence"/>
</dbReference>
<accession>A0A9Q0HH72</accession>
<evidence type="ECO:0000313" key="1">
    <source>
        <dbReference type="EMBL" id="KAJ4963549.1"/>
    </source>
</evidence>
<protein>
    <submittedName>
        <fullName evidence="1">Uncharacterized protein</fullName>
    </submittedName>
</protein>
<proteinExistence type="predicted"/>
<comment type="caution">
    <text evidence="1">The sequence shown here is derived from an EMBL/GenBank/DDBJ whole genome shotgun (WGS) entry which is preliminary data.</text>
</comment>
<sequence>MDKARQHTQPPQVKSTCFRKGLQWGFRFEGQGPINFHDFQHDKIEGAPVSRNLEGESHLQKAKWPEQDGTVTLWVKEIITGAGHSSVIDWWTLGGKIDRKHLPTSCTKRFLGEFR</sequence>
<organism evidence="1 2">
    <name type="scientific">Protea cynaroides</name>
    <dbReference type="NCBI Taxonomy" id="273540"/>
    <lineage>
        <taxon>Eukaryota</taxon>
        <taxon>Viridiplantae</taxon>
        <taxon>Streptophyta</taxon>
        <taxon>Embryophyta</taxon>
        <taxon>Tracheophyta</taxon>
        <taxon>Spermatophyta</taxon>
        <taxon>Magnoliopsida</taxon>
        <taxon>Proteales</taxon>
        <taxon>Proteaceae</taxon>
        <taxon>Protea</taxon>
    </lineage>
</organism>
<name>A0A9Q0HH72_9MAGN</name>
<keyword evidence="2" id="KW-1185">Reference proteome</keyword>
<dbReference type="AlphaFoldDB" id="A0A9Q0HH72"/>
<dbReference type="EMBL" id="JAMYWD010000008">
    <property type="protein sequence ID" value="KAJ4963549.1"/>
    <property type="molecule type" value="Genomic_DNA"/>
</dbReference>
<evidence type="ECO:0000313" key="2">
    <source>
        <dbReference type="Proteomes" id="UP001141806"/>
    </source>
</evidence>
<reference evidence="1" key="1">
    <citation type="journal article" date="2023" name="Plant J.">
        <title>The genome of the king protea, Protea cynaroides.</title>
        <authorList>
            <person name="Chang J."/>
            <person name="Duong T.A."/>
            <person name="Schoeman C."/>
            <person name="Ma X."/>
            <person name="Roodt D."/>
            <person name="Barker N."/>
            <person name="Li Z."/>
            <person name="Van de Peer Y."/>
            <person name="Mizrachi E."/>
        </authorList>
    </citation>
    <scope>NUCLEOTIDE SEQUENCE</scope>
    <source>
        <tissue evidence="1">Young leaves</tissue>
    </source>
</reference>